<gene>
    <name evidence="1" type="ORF">NM961_17020</name>
</gene>
<dbReference type="EMBL" id="JANFQO010000017">
    <property type="protein sequence ID" value="MCQ4166424.1"/>
    <property type="molecule type" value="Genomic_DNA"/>
</dbReference>
<protein>
    <recommendedName>
        <fullName evidence="3">Tetratricopeptide repeat protein</fullName>
    </recommendedName>
</protein>
<proteinExistence type="predicted"/>
<organism evidence="1 2">
    <name type="scientific">Tahibacter harae</name>
    <dbReference type="NCBI Taxonomy" id="2963937"/>
    <lineage>
        <taxon>Bacteria</taxon>
        <taxon>Pseudomonadati</taxon>
        <taxon>Pseudomonadota</taxon>
        <taxon>Gammaproteobacteria</taxon>
        <taxon>Lysobacterales</taxon>
        <taxon>Rhodanobacteraceae</taxon>
        <taxon>Tahibacter</taxon>
    </lineage>
</organism>
<comment type="caution">
    <text evidence="1">The sequence shown here is derived from an EMBL/GenBank/DDBJ whole genome shotgun (WGS) entry which is preliminary data.</text>
</comment>
<evidence type="ECO:0008006" key="3">
    <source>
        <dbReference type="Google" id="ProtNLM"/>
    </source>
</evidence>
<evidence type="ECO:0000313" key="2">
    <source>
        <dbReference type="Proteomes" id="UP001165498"/>
    </source>
</evidence>
<keyword evidence="2" id="KW-1185">Reference proteome</keyword>
<reference evidence="1" key="1">
    <citation type="submission" date="2022-07" db="EMBL/GenBank/DDBJ databases">
        <title>Tahibacter sp., a new gammaproteobacterium isolated from the silt sample collected at pig farm.</title>
        <authorList>
            <person name="Chen H."/>
        </authorList>
    </citation>
    <scope>NUCLEOTIDE SEQUENCE</scope>
    <source>
        <strain evidence="1">P2K</strain>
    </source>
</reference>
<evidence type="ECO:0000313" key="1">
    <source>
        <dbReference type="EMBL" id="MCQ4166424.1"/>
    </source>
</evidence>
<dbReference type="RefSeq" id="WP_255915614.1">
    <property type="nucleotide sequence ID" value="NZ_JANFQO010000017.1"/>
</dbReference>
<name>A0ABT1QVV7_9GAMM</name>
<accession>A0ABT1QVV7</accession>
<sequence>MHTSDALHGGQLEHFLDQTDETQYEQAEAGVAEDLRQAALGAALRRQPLRADTFDLVERLGYLWLQAGDPAAALRLLDNDAPAAIAALPPAERGQAELLCGFLRIQALHTIPDRAGTQQALLAQEQRLAALPPEERYTGAWNQLADVADYLGEGASARRAIRGRRALQAALPNRAACQAWDEAAMHLREGASHARAGEAENARLSALAALDSLAEAAPGQDVDYDDWLRLGHELIGFAPEQAGLVIGQVRARVPAAAGAAERRTVEARMARLQAVALARLGQLDQAIARGREGRFGLVVDSDDDFSAQMLDWLLQAGRAAEAAELAYECSINQRAISSGHARALAQSRVADCSAGAPYWALLLARAAGDDTSVCGRETPAAYARRLLDLAAAQSPGHTALDAAQAHYLARFGNDDAGALALLERVVQQPGQANSANLELLWHCRARLDQLRDAAFKPFVAAAGAGWNYRLGCILSSDLHASLPPGGTWPDEAMQRLALQYYEAGLAQFERFIESGSGIYIDGNIHTYSMLCNNLAIQYRKAGRPPEDRIALHGKGIAASPFAEHYDGLLSCAYAAGDDASYVAAAEQLWQYAADHGYSRHSPDDYIHRVAYRLRNLGRPGEIAIWLERLDGWFNTLDADDQAENAASYLETLAMALVQQAHSQPEDAVLRLERSLPQIRALKKLGTSRFAGRVLQIAGDHRRALEIFEEAAPWHRPGNTYDDEQYGYLTDEIAECRQALGGGKPWWRFW</sequence>
<dbReference type="Proteomes" id="UP001165498">
    <property type="component" value="Unassembled WGS sequence"/>
</dbReference>